<accession>A0A256ILR2</accession>
<gene>
    <name evidence="3" type="ORF">DJ70_05870</name>
</gene>
<dbReference type="Pfam" id="PF19810">
    <property type="entry name" value="HFX_2341_N"/>
    <property type="match status" value="1"/>
</dbReference>
<organism evidence="3 4">
    <name type="scientific">Halorubrum halodurans</name>
    <dbReference type="NCBI Taxonomy" id="1383851"/>
    <lineage>
        <taxon>Archaea</taxon>
        <taxon>Methanobacteriati</taxon>
        <taxon>Methanobacteriota</taxon>
        <taxon>Stenosarchaea group</taxon>
        <taxon>Halobacteria</taxon>
        <taxon>Halobacteriales</taxon>
        <taxon>Haloferacaceae</taxon>
        <taxon>Halorubrum</taxon>
    </lineage>
</organism>
<proteinExistence type="predicted"/>
<reference evidence="3 4" key="1">
    <citation type="journal article" date="2014" name="Front. Microbiol.">
        <title>Population and genomic analysis of the genus Halorubrum.</title>
        <authorList>
            <person name="Fullmer M.S."/>
            <person name="Soucy S.M."/>
            <person name="Swithers K.S."/>
            <person name="Makkay A.M."/>
            <person name="Wheeler R."/>
            <person name="Ventosa A."/>
            <person name="Gogarten J.P."/>
            <person name="Papke R.T."/>
        </authorList>
    </citation>
    <scope>NUCLEOTIDE SEQUENCE [LARGE SCALE GENOMIC DNA]</scope>
    <source>
        <strain evidence="3 4">Cb34</strain>
    </source>
</reference>
<dbReference type="Gene3D" id="3.40.50.11700">
    <property type="match status" value="1"/>
</dbReference>
<evidence type="ECO:0000313" key="4">
    <source>
        <dbReference type="Proteomes" id="UP000216308"/>
    </source>
</evidence>
<dbReference type="Proteomes" id="UP000216308">
    <property type="component" value="Unassembled WGS sequence"/>
</dbReference>
<feature type="domain" description="DUF6293" evidence="2">
    <location>
        <begin position="147"/>
        <end position="246"/>
    </location>
</feature>
<dbReference type="EMBL" id="NHPJ01000060">
    <property type="protein sequence ID" value="OYR57464.1"/>
    <property type="molecule type" value="Genomic_DNA"/>
</dbReference>
<dbReference type="RefSeq" id="WP_094531032.1">
    <property type="nucleotide sequence ID" value="NZ_NHPJ01000060.1"/>
</dbReference>
<dbReference type="InterPro" id="IPR054162">
    <property type="entry name" value="DUF6293_C"/>
</dbReference>
<evidence type="ECO:0000259" key="2">
    <source>
        <dbReference type="Pfam" id="PF22665"/>
    </source>
</evidence>
<name>A0A256ILR2_9EURY</name>
<evidence type="ECO:0000259" key="1">
    <source>
        <dbReference type="Pfam" id="PF19810"/>
    </source>
</evidence>
<feature type="domain" description="HFX-2341-like N-terminal" evidence="1">
    <location>
        <begin position="9"/>
        <end position="129"/>
    </location>
</feature>
<comment type="caution">
    <text evidence="3">The sequence shown here is derived from an EMBL/GenBank/DDBJ whole genome shotgun (WGS) entry which is preliminary data.</text>
</comment>
<dbReference type="AlphaFoldDB" id="A0A256ILR2"/>
<dbReference type="InterPro" id="IPR046260">
    <property type="entry name" value="HFX_2341-like_N"/>
</dbReference>
<dbReference type="Pfam" id="PF22665">
    <property type="entry name" value="WHD_DUF6293"/>
    <property type="match status" value="1"/>
</dbReference>
<protein>
    <submittedName>
        <fullName evidence="3">Uncharacterized protein</fullName>
    </submittedName>
</protein>
<evidence type="ECO:0000313" key="3">
    <source>
        <dbReference type="EMBL" id="OYR57464.1"/>
    </source>
</evidence>
<dbReference type="OrthoDB" id="142096at2157"/>
<sequence length="252" mass="28367">MADLDAPRRIHVVPLGYEKDRIVDPVVDADADEALLLEPNPADEGVDRPAYHEEVRERIRDAGTRTETIECDIFDLYSSLGTIAEVANRFRDHSVYVNLASGSKVTAIGGMIACMATGAVPYYVRAETYAGGEERPVASGARPPETLPKYHIEEPKREHVAVLDHVDREGSVTKRELIEHGRREGLPFVERYDAEGVQNPDRGYYRRLNARIVDPLESRGFIEIEEHSKYQYVSLTESGENHLQAFGYLLEE</sequence>
<keyword evidence="4" id="KW-1185">Reference proteome</keyword>